<dbReference type="Proteomes" id="UP000218054">
    <property type="component" value="Unassembled WGS sequence"/>
</dbReference>
<keyword evidence="1" id="KW-0051">Antiviral defense</keyword>
<reference evidence="4 5" key="1">
    <citation type="submission" date="2017-08" db="EMBL/GenBank/DDBJ databases">
        <title>WGS of Clinical strains of the CDC Group NO-1 linked to zoonotic infections in humans.</title>
        <authorList>
            <person name="Bernier A.-M."/>
            <person name="Bernard K."/>
        </authorList>
    </citation>
    <scope>NUCLEOTIDE SEQUENCE [LARGE SCALE GENOMIC DNA]</scope>
    <source>
        <strain evidence="4 5">NML00-0135</strain>
    </source>
</reference>
<protein>
    <submittedName>
        <fullName evidence="4">Type III-B CRISPR module RAMP protein Cmr6</fullName>
    </submittedName>
</protein>
<keyword evidence="2" id="KW-0175">Coiled coil</keyword>
<evidence type="ECO:0000313" key="5">
    <source>
        <dbReference type="Proteomes" id="UP000218054"/>
    </source>
</evidence>
<dbReference type="RefSeq" id="WP_095540372.1">
    <property type="nucleotide sequence ID" value="NZ_NSJB01000010.1"/>
</dbReference>
<evidence type="ECO:0000313" key="4">
    <source>
        <dbReference type="EMBL" id="PAT36464.1"/>
    </source>
</evidence>
<gene>
    <name evidence="4" type="primary">cmr6</name>
    <name evidence="4" type="ORF">CK625_11010</name>
</gene>
<dbReference type="EMBL" id="NSJB01000010">
    <property type="protein sequence ID" value="PAT36464.1"/>
    <property type="molecule type" value="Genomic_DNA"/>
</dbReference>
<comment type="caution">
    <text evidence="4">The sequence shown here is derived from an EMBL/GenBank/DDBJ whole genome shotgun (WGS) entry which is preliminary data.</text>
</comment>
<dbReference type="InterPro" id="IPR010172">
    <property type="entry name" value="CRISPR-assoc_prot_TM1791"/>
</dbReference>
<name>A0A2A2AFE8_9BURK</name>
<dbReference type="Pfam" id="PF03787">
    <property type="entry name" value="RAMPs"/>
    <property type="match status" value="1"/>
</dbReference>
<feature type="coiled-coil region" evidence="2">
    <location>
        <begin position="274"/>
        <end position="332"/>
    </location>
</feature>
<dbReference type="GO" id="GO:0051607">
    <property type="term" value="P:defense response to virus"/>
    <property type="evidence" value="ECO:0007669"/>
    <property type="project" value="UniProtKB-KW"/>
</dbReference>
<dbReference type="AlphaFoldDB" id="A0A2A2AFE8"/>
<accession>A0A2A2AFE8</accession>
<organism evidence="4 5">
    <name type="scientific">Vandammella animalimorsus</name>
    <dbReference type="NCBI Taxonomy" id="2029117"/>
    <lineage>
        <taxon>Bacteria</taxon>
        <taxon>Pseudomonadati</taxon>
        <taxon>Pseudomonadota</taxon>
        <taxon>Betaproteobacteria</taxon>
        <taxon>Burkholderiales</taxon>
        <taxon>Comamonadaceae</taxon>
        <taxon>Vandammella</taxon>
    </lineage>
</organism>
<evidence type="ECO:0000259" key="3">
    <source>
        <dbReference type="Pfam" id="PF03787"/>
    </source>
</evidence>
<sequence length="383" mass="42409">MTESHLPLYHGSAAPEPDFNAMNQGLWFERFFDAYESDFSAVGIDARKLWLNRFSRKPTGQGQSLQKHAQRLLQLAAAQRGQARVYHCAGNFVTGTGNAHPLENGFLWHPTLGTPYLSGSAVKGLVRAVIETAYQGEDKSALLQRWFGSAEKGDVAKHSGQFIFLDALPVQPCQLHVEVMTPHMGKWYEQGSKTPLTADAQPGDWHAPVPIGYLTARSIKLQFIILPRPGAGEADALAKELDDLWQALEHGLQYLGAGAKTAIGFGLMQRDTKAEASLQEALQAEQRAAQLQTLSPVMQDIMKLAQQWQERHQQLRGKKENLNATIHNQARELAKKAHAAADWSAEEKQAAASAIEEWLPKLVNGLDPKEVRKQFKLNTLKGQ</sequence>
<dbReference type="PANTHER" id="PTHR39965:SF1">
    <property type="entry name" value="CRISPR SYSTEM CMR SUBUNIT CMR6"/>
    <property type="match status" value="1"/>
</dbReference>
<keyword evidence="5" id="KW-1185">Reference proteome</keyword>
<dbReference type="NCBIfam" id="TIGR01898">
    <property type="entry name" value="cas_TM1791_cmr6"/>
    <property type="match status" value="1"/>
</dbReference>
<proteinExistence type="predicted"/>
<evidence type="ECO:0000256" key="1">
    <source>
        <dbReference type="ARBA" id="ARBA00023118"/>
    </source>
</evidence>
<feature type="domain" description="CRISPR type III-associated protein" evidence="3">
    <location>
        <begin position="93"/>
        <end position="268"/>
    </location>
</feature>
<evidence type="ECO:0000256" key="2">
    <source>
        <dbReference type="SAM" id="Coils"/>
    </source>
</evidence>
<dbReference type="InterPro" id="IPR005537">
    <property type="entry name" value="RAMP_III_fam"/>
</dbReference>
<dbReference type="PANTHER" id="PTHR39965">
    <property type="entry name" value="CRISPR SYSTEM CMR SUBUNIT CMR6"/>
    <property type="match status" value="1"/>
</dbReference>